<keyword evidence="13" id="KW-1185">Reference proteome</keyword>
<sequence length="176" mass="19378">MDDVVLLSPEGAEIGRVAKDAVHGADTPLHLAFSCYLLDGAGRLLVTRRALSKRSWPGVWTNSFCGHPLPGEPVADAVRRHGIRELGVQLTELRLELPLFRYRATDPAGVVEHEVCPVYTARIASELQPSPAEVMDHVWVHPDELAASARATPWAFSPWMVLQVELLELFTKARAA</sequence>
<dbReference type="Gene3D" id="3.90.79.10">
    <property type="entry name" value="Nucleoside Triphosphate Pyrophosphohydrolase"/>
    <property type="match status" value="1"/>
</dbReference>
<dbReference type="EC" id="5.3.3.2" evidence="3 10"/>
<dbReference type="Proteomes" id="UP001157069">
    <property type="component" value="Unassembled WGS sequence"/>
</dbReference>
<dbReference type="InterPro" id="IPR000086">
    <property type="entry name" value="NUDIX_hydrolase_dom"/>
</dbReference>
<dbReference type="PIRSF" id="PIRSF018427">
    <property type="entry name" value="Isopntndiph_ism"/>
    <property type="match status" value="1"/>
</dbReference>
<name>A0ABQ6JPI2_9MICO</name>
<dbReference type="InterPro" id="IPR015797">
    <property type="entry name" value="NUDIX_hydrolase-like_dom_sf"/>
</dbReference>
<dbReference type="CDD" id="cd02885">
    <property type="entry name" value="NUDIX_IPP_Isomerase"/>
    <property type="match status" value="1"/>
</dbReference>
<feature type="binding site" evidence="10">
    <location>
        <position position="85"/>
    </location>
    <ligand>
        <name>Mg(2+)</name>
        <dbReference type="ChEBI" id="CHEBI:18420"/>
    </ligand>
</feature>
<gene>
    <name evidence="12" type="primary">idi_1</name>
    <name evidence="10" type="synonym">idi</name>
    <name evidence="12" type="ORF">GCM10025869_00050</name>
</gene>
<evidence type="ECO:0000256" key="3">
    <source>
        <dbReference type="ARBA" id="ARBA00012057"/>
    </source>
</evidence>
<keyword evidence="9 10" id="KW-0413">Isomerase</keyword>
<comment type="subcellular location">
    <subcellularLocation>
        <location evidence="10">Cytoplasm</location>
    </subcellularLocation>
</comment>
<dbReference type="NCBIfam" id="NF002995">
    <property type="entry name" value="PRK03759.1"/>
    <property type="match status" value="1"/>
</dbReference>
<feature type="binding site" evidence="10">
    <location>
        <position position="112"/>
    </location>
    <ligand>
        <name>Mn(2+)</name>
        <dbReference type="ChEBI" id="CHEBI:29035"/>
    </ligand>
</feature>
<keyword evidence="5 10" id="KW-0479">Metal-binding</keyword>
<keyword evidence="6 10" id="KW-0460">Magnesium</keyword>
<dbReference type="PROSITE" id="PS51462">
    <property type="entry name" value="NUDIX"/>
    <property type="match status" value="1"/>
</dbReference>
<comment type="similarity">
    <text evidence="2 10">Belongs to the IPP isomerase type 1 family.</text>
</comment>
<evidence type="ECO:0000256" key="8">
    <source>
        <dbReference type="ARBA" id="ARBA00023229"/>
    </source>
</evidence>
<accession>A0ABQ6JPI2</accession>
<evidence type="ECO:0000256" key="9">
    <source>
        <dbReference type="ARBA" id="ARBA00023235"/>
    </source>
</evidence>
<evidence type="ECO:0000313" key="12">
    <source>
        <dbReference type="EMBL" id="GMA89476.1"/>
    </source>
</evidence>
<organism evidence="12 13">
    <name type="scientific">Homoserinibacter gongjuensis</name>
    <dbReference type="NCBI Taxonomy" id="1162968"/>
    <lineage>
        <taxon>Bacteria</taxon>
        <taxon>Bacillati</taxon>
        <taxon>Actinomycetota</taxon>
        <taxon>Actinomycetes</taxon>
        <taxon>Micrococcales</taxon>
        <taxon>Microbacteriaceae</taxon>
        <taxon>Homoserinibacter</taxon>
    </lineage>
</organism>
<evidence type="ECO:0000256" key="10">
    <source>
        <dbReference type="HAMAP-Rule" id="MF_00202"/>
    </source>
</evidence>
<feature type="active site" evidence="10">
    <location>
        <position position="65"/>
    </location>
</feature>
<comment type="catalytic activity">
    <reaction evidence="10">
        <text>isopentenyl diphosphate = dimethylallyl diphosphate</text>
        <dbReference type="Rhea" id="RHEA:23284"/>
        <dbReference type="ChEBI" id="CHEBI:57623"/>
        <dbReference type="ChEBI" id="CHEBI:128769"/>
        <dbReference type="EC" id="5.3.3.2"/>
    </reaction>
</comment>
<keyword evidence="8 10" id="KW-0414">Isoprene biosynthesis</keyword>
<comment type="function">
    <text evidence="10">Catalyzes the 1,3-allylic rearrangement of the homoallylic substrate isopentenyl (IPP) to its highly electrophilic allylic isomer, dimethylallyl diphosphate (DMAPP).</text>
</comment>
<evidence type="ECO:0000256" key="7">
    <source>
        <dbReference type="ARBA" id="ARBA00023211"/>
    </source>
</evidence>
<comment type="cofactor">
    <cofactor evidence="10">
        <name>Mg(2+)</name>
        <dbReference type="ChEBI" id="CHEBI:18420"/>
    </cofactor>
    <text evidence="10">Binds 1 Mg(2+) ion per subunit. The magnesium ion binds only when substrate is bound.</text>
</comment>
<dbReference type="InterPro" id="IPR056375">
    <property type="entry name" value="Idi_bact"/>
</dbReference>
<dbReference type="HAMAP" id="MF_00202">
    <property type="entry name" value="Idi"/>
    <property type="match status" value="1"/>
</dbReference>
<feature type="binding site" evidence="10">
    <location>
        <position position="23"/>
    </location>
    <ligand>
        <name>Mn(2+)</name>
        <dbReference type="ChEBI" id="CHEBI:29035"/>
    </ligand>
</feature>
<dbReference type="PANTHER" id="PTHR10885:SF0">
    <property type="entry name" value="ISOPENTENYL-DIPHOSPHATE DELTA-ISOMERASE"/>
    <property type="match status" value="1"/>
</dbReference>
<comment type="caution">
    <text evidence="12">The sequence shown here is derived from an EMBL/GenBank/DDBJ whole genome shotgun (WGS) entry which is preliminary data.</text>
</comment>
<evidence type="ECO:0000256" key="4">
    <source>
        <dbReference type="ARBA" id="ARBA00022490"/>
    </source>
</evidence>
<evidence type="ECO:0000256" key="6">
    <source>
        <dbReference type="ARBA" id="ARBA00022842"/>
    </source>
</evidence>
<dbReference type="EMBL" id="BSVA01000001">
    <property type="protein sequence ID" value="GMA89476.1"/>
    <property type="molecule type" value="Genomic_DNA"/>
</dbReference>
<evidence type="ECO:0000256" key="5">
    <source>
        <dbReference type="ARBA" id="ARBA00022723"/>
    </source>
</evidence>
<comment type="pathway">
    <text evidence="1 10">Isoprenoid biosynthesis; dimethylallyl diphosphate biosynthesis; dimethylallyl diphosphate from isopentenyl diphosphate: step 1/1.</text>
</comment>
<dbReference type="PANTHER" id="PTHR10885">
    <property type="entry name" value="ISOPENTENYL-DIPHOSPHATE DELTA-ISOMERASE"/>
    <property type="match status" value="1"/>
</dbReference>
<dbReference type="NCBIfam" id="TIGR02150">
    <property type="entry name" value="IPP_isom_1"/>
    <property type="match status" value="1"/>
</dbReference>
<keyword evidence="4 10" id="KW-0963">Cytoplasm</keyword>
<protein>
    <recommendedName>
        <fullName evidence="3 10">Isopentenyl-diphosphate Delta-isomerase</fullName>
        <shortName evidence="10">IPP isomerase</shortName>
        <ecNumber evidence="3 10">5.3.3.2</ecNumber>
    </recommendedName>
    <alternativeName>
        <fullName evidence="10">IPP:DMAPP isomerase</fullName>
    </alternativeName>
    <alternativeName>
        <fullName evidence="10">Isopentenyl pyrophosphate isomerase</fullName>
    </alternativeName>
</protein>
<feature type="domain" description="Nudix hydrolase" evidence="11">
    <location>
        <begin position="28"/>
        <end position="162"/>
    </location>
</feature>
<feature type="binding site" evidence="10">
    <location>
        <position position="67"/>
    </location>
    <ligand>
        <name>Mn(2+)</name>
        <dbReference type="ChEBI" id="CHEBI:29035"/>
    </ligand>
</feature>
<reference evidence="13" key="1">
    <citation type="journal article" date="2019" name="Int. J. Syst. Evol. Microbiol.">
        <title>The Global Catalogue of Microorganisms (GCM) 10K type strain sequencing project: providing services to taxonomists for standard genome sequencing and annotation.</title>
        <authorList>
            <consortium name="The Broad Institute Genomics Platform"/>
            <consortium name="The Broad Institute Genome Sequencing Center for Infectious Disease"/>
            <person name="Wu L."/>
            <person name="Ma J."/>
        </authorList>
    </citation>
    <scope>NUCLEOTIDE SEQUENCE [LARGE SCALE GENOMIC DNA]</scope>
    <source>
        <strain evidence="13">NBRC 108755</strain>
    </source>
</reference>
<comment type="cofactor">
    <cofactor evidence="10">
        <name>Mn(2+)</name>
        <dbReference type="ChEBI" id="CHEBI:29035"/>
    </cofactor>
    <text evidence="10">Binds 1 Mn(2+) ion per subunit.</text>
</comment>
<feature type="binding site" evidence="10">
    <location>
        <position position="114"/>
    </location>
    <ligand>
        <name>Mn(2+)</name>
        <dbReference type="ChEBI" id="CHEBI:29035"/>
    </ligand>
</feature>
<feature type="binding site" evidence="10">
    <location>
        <position position="30"/>
    </location>
    <ligand>
        <name>Mn(2+)</name>
        <dbReference type="ChEBI" id="CHEBI:29035"/>
    </ligand>
</feature>
<keyword evidence="7 10" id="KW-0464">Manganese</keyword>
<evidence type="ECO:0000256" key="2">
    <source>
        <dbReference type="ARBA" id="ARBA00007579"/>
    </source>
</evidence>
<evidence type="ECO:0000259" key="11">
    <source>
        <dbReference type="PROSITE" id="PS51462"/>
    </source>
</evidence>
<dbReference type="InterPro" id="IPR011876">
    <property type="entry name" value="IsopentenylPP_isomerase_typ1"/>
</dbReference>
<proteinExistence type="inferred from homology"/>
<dbReference type="Pfam" id="PF00293">
    <property type="entry name" value="NUDIX"/>
    <property type="match status" value="1"/>
</dbReference>
<dbReference type="RefSeq" id="WP_284296748.1">
    <property type="nucleotide sequence ID" value="NZ_BSVA01000001.1"/>
</dbReference>
<evidence type="ECO:0000256" key="1">
    <source>
        <dbReference type="ARBA" id="ARBA00004826"/>
    </source>
</evidence>
<evidence type="ECO:0000313" key="13">
    <source>
        <dbReference type="Proteomes" id="UP001157069"/>
    </source>
</evidence>
<feature type="active site" evidence="10">
    <location>
        <position position="114"/>
    </location>
</feature>
<dbReference type="SUPFAM" id="SSF55811">
    <property type="entry name" value="Nudix"/>
    <property type="match status" value="1"/>
</dbReference>